<dbReference type="InterPro" id="IPR004843">
    <property type="entry name" value="Calcineurin-like_PHP"/>
</dbReference>
<dbReference type="EMBL" id="BRXR01000001">
    <property type="protein sequence ID" value="GLC30709.1"/>
    <property type="molecule type" value="Genomic_DNA"/>
</dbReference>
<dbReference type="PROSITE" id="PS51257">
    <property type="entry name" value="PROKAR_LIPOPROTEIN"/>
    <property type="match status" value="1"/>
</dbReference>
<evidence type="ECO:0000256" key="1">
    <source>
        <dbReference type="SAM" id="SignalP"/>
    </source>
</evidence>
<dbReference type="Gene3D" id="3.60.21.10">
    <property type="match status" value="1"/>
</dbReference>
<reference evidence="3 4" key="1">
    <citation type="journal article" date="2024" name="Int. J. Syst. Evol. Microbiol.">
        <title>Clostridium omnivorum sp. nov., isolated from anoxic soil under the treatment of reductive soil disinfestation.</title>
        <authorList>
            <person name="Ueki A."/>
            <person name="Tonouchi A."/>
            <person name="Kaku N."/>
            <person name="Honma S."/>
            <person name="Ueki K."/>
        </authorList>
    </citation>
    <scope>NUCLEOTIDE SEQUENCE [LARGE SCALE GENOMIC DNA]</scope>
    <source>
        <strain evidence="3 4">E14</strain>
    </source>
</reference>
<comment type="caution">
    <text evidence="3">The sequence shown here is derived from an EMBL/GenBank/DDBJ whole genome shotgun (WGS) entry which is preliminary data.</text>
</comment>
<evidence type="ECO:0000313" key="4">
    <source>
        <dbReference type="Proteomes" id="UP001208567"/>
    </source>
</evidence>
<gene>
    <name evidence="3" type="ORF">bsdE14_21190</name>
</gene>
<dbReference type="RefSeq" id="WP_264849988.1">
    <property type="nucleotide sequence ID" value="NZ_BRXR01000001.1"/>
</dbReference>
<dbReference type="Proteomes" id="UP001208567">
    <property type="component" value="Unassembled WGS sequence"/>
</dbReference>
<feature type="domain" description="Calcineurin-like phosphoesterase" evidence="2">
    <location>
        <begin position="54"/>
        <end position="252"/>
    </location>
</feature>
<dbReference type="InterPro" id="IPR051918">
    <property type="entry name" value="STPP_CPPED1"/>
</dbReference>
<dbReference type="PANTHER" id="PTHR43143:SF1">
    <property type="entry name" value="SERINE_THREONINE-PROTEIN PHOSPHATASE CPPED1"/>
    <property type="match status" value="1"/>
</dbReference>
<keyword evidence="1" id="KW-0732">Signal</keyword>
<dbReference type="SUPFAM" id="SSF56300">
    <property type="entry name" value="Metallo-dependent phosphatases"/>
    <property type="match status" value="1"/>
</dbReference>
<feature type="signal peptide" evidence="1">
    <location>
        <begin position="1"/>
        <end position="21"/>
    </location>
</feature>
<organism evidence="3 4">
    <name type="scientific">Clostridium omnivorum</name>
    <dbReference type="NCBI Taxonomy" id="1604902"/>
    <lineage>
        <taxon>Bacteria</taxon>
        <taxon>Bacillati</taxon>
        <taxon>Bacillota</taxon>
        <taxon>Clostridia</taxon>
        <taxon>Eubacteriales</taxon>
        <taxon>Clostridiaceae</taxon>
        <taxon>Clostridium</taxon>
    </lineage>
</organism>
<feature type="chain" id="PRO_5047166715" description="Calcineurin-like phosphoesterase domain-containing protein" evidence="1">
    <location>
        <begin position="22"/>
        <end position="322"/>
    </location>
</feature>
<dbReference type="InterPro" id="IPR029052">
    <property type="entry name" value="Metallo-depent_PP-like"/>
</dbReference>
<protein>
    <recommendedName>
        <fullName evidence="2">Calcineurin-like phosphoesterase domain-containing protein</fullName>
    </recommendedName>
</protein>
<proteinExistence type="predicted"/>
<name>A0ABQ5N673_9CLOT</name>
<evidence type="ECO:0000313" key="3">
    <source>
        <dbReference type="EMBL" id="GLC30709.1"/>
    </source>
</evidence>
<keyword evidence="4" id="KW-1185">Reference proteome</keyword>
<accession>A0ABQ5N673</accession>
<dbReference type="PANTHER" id="PTHR43143">
    <property type="entry name" value="METALLOPHOSPHOESTERASE, CALCINEURIN SUPERFAMILY"/>
    <property type="match status" value="1"/>
</dbReference>
<evidence type="ECO:0000259" key="2">
    <source>
        <dbReference type="Pfam" id="PF00149"/>
    </source>
</evidence>
<dbReference type="Pfam" id="PF00149">
    <property type="entry name" value="Metallophos"/>
    <property type="match status" value="1"/>
</dbReference>
<sequence length="322" mass="36301">MKKVKKTILVTMIIAAVSLTACINRTVPGRDNSKKTKGTVNAVKTEEPKDDTLRFSVLGDVHGNAGKLDKAIKDLYSINDNMDAMILNGDNVDEGLEKQYDAVQGILNKDSKLLPKTIIKNIGNHDYFDYAKGQNSQKDVEHFINLYLNFSGEKSVYHDTWIKNYHFISLGSESGNTKELGAVNATLSDKQLDWLKEKLAEKQEKGKPIFVFLHQHLSTSIKGWNGVVQKDKLTKILSQYPEVVLFTSHTHVLLSIDNVKLKQPFTTVHTGAVHYGIEPNGYKIKRLYDESQGLYVEVKNNKVTIKGRDFAKKSWVFSKDIN</sequence>